<dbReference type="EMBL" id="BJMM01000086">
    <property type="protein sequence ID" value="GEB54163.1"/>
    <property type="molecule type" value="Genomic_DNA"/>
</dbReference>
<gene>
    <name evidence="2" type="ORF">SCA03_67140</name>
</gene>
<accession>A0A4Y3RBU8</accession>
<feature type="compositionally biased region" description="Basic and acidic residues" evidence="1">
    <location>
        <begin position="44"/>
        <end position="74"/>
    </location>
</feature>
<feature type="compositionally biased region" description="Low complexity" evidence="1">
    <location>
        <begin position="22"/>
        <end position="41"/>
    </location>
</feature>
<dbReference type="Proteomes" id="UP000319210">
    <property type="component" value="Unassembled WGS sequence"/>
</dbReference>
<protein>
    <submittedName>
        <fullName evidence="2">Uncharacterized protein</fullName>
    </submittedName>
</protein>
<sequence>MPEEGEVAEPTAVSETPHGRAETPAAHATAPPATAGTAAAPRFLPREHLAGRKHREHPERQGHPEHRQRQEDRKQHPKQHQKQQQKHRGNAEHRGGQGHPPSPRQSPTHAVPQIPPRAAAGGRVPLRAYARRRDAHPQGGLPWPRSTP</sequence>
<organism evidence="2 3">
    <name type="scientific">Streptomyces cacaoi</name>
    <dbReference type="NCBI Taxonomy" id="1898"/>
    <lineage>
        <taxon>Bacteria</taxon>
        <taxon>Bacillati</taxon>
        <taxon>Actinomycetota</taxon>
        <taxon>Actinomycetes</taxon>
        <taxon>Kitasatosporales</taxon>
        <taxon>Streptomycetaceae</taxon>
        <taxon>Streptomyces</taxon>
    </lineage>
</organism>
<dbReference type="AlphaFoldDB" id="A0A4Y3RBU8"/>
<name>A0A4Y3RBU8_STRCI</name>
<evidence type="ECO:0000313" key="3">
    <source>
        <dbReference type="Proteomes" id="UP000319210"/>
    </source>
</evidence>
<feature type="region of interest" description="Disordered" evidence="1">
    <location>
        <begin position="1"/>
        <end position="148"/>
    </location>
</feature>
<comment type="caution">
    <text evidence="2">The sequence shown here is derived from an EMBL/GenBank/DDBJ whole genome shotgun (WGS) entry which is preliminary data.</text>
</comment>
<feature type="compositionally biased region" description="Basic residues" evidence="1">
    <location>
        <begin position="75"/>
        <end position="88"/>
    </location>
</feature>
<proteinExistence type="predicted"/>
<keyword evidence="3" id="KW-1185">Reference proteome</keyword>
<evidence type="ECO:0000256" key="1">
    <source>
        <dbReference type="SAM" id="MobiDB-lite"/>
    </source>
</evidence>
<evidence type="ECO:0000313" key="2">
    <source>
        <dbReference type="EMBL" id="GEB54163.1"/>
    </source>
</evidence>
<reference evidence="2 3" key="1">
    <citation type="submission" date="2019-06" db="EMBL/GenBank/DDBJ databases">
        <title>Whole genome shotgun sequence of Streptomyces cacaoi subsp. cacaoi NBRC 12748.</title>
        <authorList>
            <person name="Hosoyama A."/>
            <person name="Uohara A."/>
            <person name="Ohji S."/>
            <person name="Ichikawa N."/>
        </authorList>
    </citation>
    <scope>NUCLEOTIDE SEQUENCE [LARGE SCALE GENOMIC DNA]</scope>
    <source>
        <strain evidence="2 3">NBRC 12748</strain>
    </source>
</reference>